<dbReference type="Pfam" id="PF06419">
    <property type="entry name" value="COG6_N"/>
    <property type="match status" value="1"/>
</dbReference>
<dbReference type="Pfam" id="PF20653">
    <property type="entry name" value="COG6_C"/>
    <property type="match status" value="1"/>
</dbReference>
<keyword evidence="4 10" id="KW-0813">Transport</keyword>
<evidence type="ECO:0000256" key="11">
    <source>
        <dbReference type="SAM" id="MobiDB-lite"/>
    </source>
</evidence>
<keyword evidence="5 10" id="KW-0653">Protein transport</keyword>
<comment type="function">
    <text evidence="9">Acts as a component of the peripheral membrane COG complex that is involved in intra-Golgi protein trafficking. COG is located at the cis-Golgi, and regulates tethering of retrograde intra-Golgi vesicles and possibly a number of other membrane trafficking events.</text>
</comment>
<dbReference type="OrthoDB" id="272987at2759"/>
<evidence type="ECO:0000259" key="12">
    <source>
        <dbReference type="Pfam" id="PF06419"/>
    </source>
</evidence>
<dbReference type="SMART" id="SM01087">
    <property type="entry name" value="COG6"/>
    <property type="match status" value="1"/>
</dbReference>
<gene>
    <name evidence="14" type="ORF">EXIGLDRAFT_601454</name>
</gene>
<evidence type="ECO:0000256" key="5">
    <source>
        <dbReference type="ARBA" id="ARBA00022927"/>
    </source>
</evidence>
<reference evidence="14 15" key="1">
    <citation type="journal article" date="2016" name="Mol. Biol. Evol.">
        <title>Comparative Genomics of Early-Diverging Mushroom-Forming Fungi Provides Insights into the Origins of Lignocellulose Decay Capabilities.</title>
        <authorList>
            <person name="Nagy L.G."/>
            <person name="Riley R."/>
            <person name="Tritt A."/>
            <person name="Adam C."/>
            <person name="Daum C."/>
            <person name="Floudas D."/>
            <person name="Sun H."/>
            <person name="Yadav J.S."/>
            <person name="Pangilinan J."/>
            <person name="Larsson K.H."/>
            <person name="Matsuura K."/>
            <person name="Barry K."/>
            <person name="Labutti K."/>
            <person name="Kuo R."/>
            <person name="Ohm R.A."/>
            <person name="Bhattacharya S.S."/>
            <person name="Shirouzu T."/>
            <person name="Yoshinaga Y."/>
            <person name="Martin F.M."/>
            <person name="Grigoriev I.V."/>
            <person name="Hibbett D.S."/>
        </authorList>
    </citation>
    <scope>NUCLEOTIDE SEQUENCE [LARGE SCALE GENOMIC DNA]</scope>
    <source>
        <strain evidence="14 15">HHB12029</strain>
    </source>
</reference>
<evidence type="ECO:0000256" key="7">
    <source>
        <dbReference type="ARBA" id="ARBA00023136"/>
    </source>
</evidence>
<dbReference type="InterPro" id="IPR048368">
    <property type="entry name" value="COG6_N"/>
</dbReference>
<keyword evidence="7 10" id="KW-0472">Membrane</keyword>
<comment type="subcellular location">
    <subcellularLocation>
        <location evidence="1 10">Golgi apparatus membrane</location>
        <topology evidence="1 10">Peripheral membrane protein</topology>
    </subcellularLocation>
</comment>
<evidence type="ECO:0000256" key="9">
    <source>
        <dbReference type="ARBA" id="ARBA00043873"/>
    </source>
</evidence>
<comment type="function">
    <text evidence="10">Acts as component of the peripheral membrane COG complex that is involved in intra-Golgi protein trafficking. COG is located at the cis-Golgi, and regulates tethering of retrograde intra-Golgi vesicles and possibly a number of other membrane trafficking events.</text>
</comment>
<dbReference type="GO" id="GO:0000139">
    <property type="term" value="C:Golgi membrane"/>
    <property type="evidence" value="ECO:0007669"/>
    <property type="project" value="UniProtKB-SubCell"/>
</dbReference>
<feature type="domain" description="Conserved oligomeric complex COG6 N-terminal" evidence="12">
    <location>
        <begin position="111"/>
        <end position="213"/>
    </location>
</feature>
<dbReference type="EMBL" id="KV425886">
    <property type="protein sequence ID" value="KZW02874.1"/>
    <property type="molecule type" value="Genomic_DNA"/>
</dbReference>
<name>A0A165PZF7_EXIGL</name>
<dbReference type="PANTHER" id="PTHR21506">
    <property type="entry name" value="COMPONENT OF OLIGOMERIC GOLGI COMPLEX 6"/>
    <property type="match status" value="1"/>
</dbReference>
<comment type="similarity">
    <text evidence="2 10">Belongs to the COG6 family.</text>
</comment>
<dbReference type="InterPro" id="IPR010490">
    <property type="entry name" value="COG6"/>
</dbReference>
<dbReference type="FunCoup" id="A0A165PZF7">
    <property type="interactions" value="306"/>
</dbReference>
<dbReference type="PANTHER" id="PTHR21506:SF0">
    <property type="entry name" value="CONSERVED OLIGOMERIC GOLGI COMPLEX SUBUNIT 6"/>
    <property type="match status" value="1"/>
</dbReference>
<dbReference type="GO" id="GO:0015031">
    <property type="term" value="P:protein transport"/>
    <property type="evidence" value="ECO:0007669"/>
    <property type="project" value="UniProtKB-KW"/>
</dbReference>
<evidence type="ECO:0000256" key="2">
    <source>
        <dbReference type="ARBA" id="ARBA00011023"/>
    </source>
</evidence>
<dbReference type="GO" id="GO:0017119">
    <property type="term" value="C:Golgi transport complex"/>
    <property type="evidence" value="ECO:0007669"/>
    <property type="project" value="UniProtKB-UniRule"/>
</dbReference>
<comment type="subunit">
    <text evidence="10">Component of the conserved oligomeric Golgi complex.</text>
</comment>
<keyword evidence="6 10" id="KW-0333">Golgi apparatus</keyword>
<dbReference type="STRING" id="1314781.A0A165PZF7"/>
<keyword evidence="15" id="KW-1185">Reference proteome</keyword>
<proteinExistence type="inferred from homology"/>
<feature type="region of interest" description="Disordered" evidence="11">
    <location>
        <begin position="1"/>
        <end position="28"/>
    </location>
</feature>
<evidence type="ECO:0000256" key="1">
    <source>
        <dbReference type="ARBA" id="ARBA00004395"/>
    </source>
</evidence>
<evidence type="ECO:0000256" key="6">
    <source>
        <dbReference type="ARBA" id="ARBA00023034"/>
    </source>
</evidence>
<organism evidence="14 15">
    <name type="scientific">Exidia glandulosa HHB12029</name>
    <dbReference type="NCBI Taxonomy" id="1314781"/>
    <lineage>
        <taxon>Eukaryota</taxon>
        <taxon>Fungi</taxon>
        <taxon>Dikarya</taxon>
        <taxon>Basidiomycota</taxon>
        <taxon>Agaricomycotina</taxon>
        <taxon>Agaricomycetes</taxon>
        <taxon>Auriculariales</taxon>
        <taxon>Exidiaceae</taxon>
        <taxon>Exidia</taxon>
    </lineage>
</organism>
<dbReference type="InParanoid" id="A0A165PZF7"/>
<evidence type="ECO:0000256" key="3">
    <source>
        <dbReference type="ARBA" id="ARBA00020973"/>
    </source>
</evidence>
<protein>
    <recommendedName>
        <fullName evidence="3 10">Conserved oligomeric Golgi complex subunit 6</fullName>
        <shortName evidence="10">COG complex subunit 6</shortName>
    </recommendedName>
    <alternativeName>
        <fullName evidence="8 10">Component of oligomeric Golgi complex 6</fullName>
    </alternativeName>
</protein>
<evidence type="ECO:0000256" key="10">
    <source>
        <dbReference type="RuleBase" id="RU365075"/>
    </source>
</evidence>
<dbReference type="GO" id="GO:0006891">
    <property type="term" value="P:intra-Golgi vesicle-mediated transport"/>
    <property type="evidence" value="ECO:0007669"/>
    <property type="project" value="UniProtKB-UniRule"/>
</dbReference>
<evidence type="ECO:0000313" key="14">
    <source>
        <dbReference type="EMBL" id="KZW02874.1"/>
    </source>
</evidence>
<dbReference type="Proteomes" id="UP000077266">
    <property type="component" value="Unassembled WGS sequence"/>
</dbReference>
<dbReference type="AlphaFoldDB" id="A0A165PZF7"/>
<evidence type="ECO:0000256" key="4">
    <source>
        <dbReference type="ARBA" id="ARBA00022448"/>
    </source>
</evidence>
<feature type="domain" description="Conserved Oligomeric Golgi complex subunit 6 C-terminal" evidence="13">
    <location>
        <begin position="249"/>
        <end position="698"/>
    </location>
</feature>
<dbReference type="InterPro" id="IPR048369">
    <property type="entry name" value="COG6_C"/>
</dbReference>
<evidence type="ECO:0000259" key="13">
    <source>
        <dbReference type="Pfam" id="PF20653"/>
    </source>
</evidence>
<sequence>MSSSASLDLPPPLSASTSERKVSSSSPAAAAAAARNPISLRLYKVLAANFEDDATREALRTLSEFYQPATDKGKGKQLDAGALHLTNGHAHAEPQTPASALLPAVSTGVAVRARKNLRRDVELRLAECSQQFLRAFGEVDEKLDVLNSHVAQMRAKCDEIHAQLQASNDACKYLLERAEGLQTQRQTLIARSELVNSFLKRFTLTPAETDAMVSRDVPVGQSMFDAIDRTEKIREDCRVLLSGEGGESQAGLDIMATTAQLLEQAFQKLLRWCSFEFRQLGRDAMLEVSPTMREAVRRLRAQPALLTEALSALSSIRQTTLLNSFIDALTRGGPGGMPRPIELHAHDPGRYVGDMLAWVHQAMAGEQEFLESLFGVRHARMVGAVRTAGEGEEESWVRRLMDENLEKLCLPLKVRVQQTTRSQEGSITAYKIANLLQFYLVTMQRTIGEQALLTKTVQEITDFAFKVFFDTLEASGRSLLRFLHPPEADLGPPLTLRDFSHVLREIMEDYARADPEAEGDGFKKILDTSLEPALEMCKRMSELMPPQAAWEQHIFLVNCFVYLQAMLEPYGFTGERVDALEEQIEGHVHGLMDEHYTRLLKDSGLHPVVEALSSQTSGPLSHEPAASSAAVTSALKAFDTFLSTLDVQSSPRLALLSVPSVGSRIHRGALARIARDYGRVCDAVRDARNKYEFASTLLGSQRPFGQMGVLSQVLGIAEDEIAAA</sequence>
<evidence type="ECO:0000313" key="15">
    <source>
        <dbReference type="Proteomes" id="UP000077266"/>
    </source>
</evidence>
<evidence type="ECO:0000256" key="8">
    <source>
        <dbReference type="ARBA" id="ARBA00031348"/>
    </source>
</evidence>
<accession>A0A165PZF7</accession>